<dbReference type="GO" id="GO:0016282">
    <property type="term" value="C:eukaryotic 43S preinitiation complex"/>
    <property type="evidence" value="ECO:0007669"/>
    <property type="project" value="UniProtKB-UniRule"/>
</dbReference>
<protein>
    <recommendedName>
        <fullName evidence="4">Eukaryotic translation initiation factor 3 subunit F</fullName>
        <shortName evidence="4">eIF3f</shortName>
    </recommendedName>
    <alternativeName>
        <fullName evidence="4">Eukaryotic translation initiation factor 3 subunit 5</fullName>
    </alternativeName>
</protein>
<comment type="similarity">
    <text evidence="4">Belongs to the eIF-3 subunit F family.</text>
</comment>
<dbReference type="GO" id="GO:0031369">
    <property type="term" value="F:translation initiation factor binding"/>
    <property type="evidence" value="ECO:0007669"/>
    <property type="project" value="InterPro"/>
</dbReference>
<dbReference type="SMART" id="SM00232">
    <property type="entry name" value="JAB_MPN"/>
    <property type="match status" value="1"/>
</dbReference>
<comment type="subunit">
    <text evidence="4">Component of the eukaryotic translation initiation factor 3 (eIF-3) complex.</text>
</comment>
<dbReference type="PANTHER" id="PTHR10540:SF6">
    <property type="entry name" value="EUKARYOTIC TRANSLATION INITIATION FACTOR 3 SUBUNIT F"/>
    <property type="match status" value="1"/>
</dbReference>
<comment type="function">
    <text evidence="4">Component of the eukaryotic translation initiation factor 3 (eIF-3) complex, which is involved in protein synthesis of a specialized repertoire of mRNAs and, together with other initiation factors, stimulates binding of mRNA and methionyl-tRNAi to the 40S ribosome. The eIF-3 complex specifically targets and initiates translation of a subset of mRNAs involved in cell proliferation.</text>
</comment>
<dbReference type="InterPro" id="IPR024969">
    <property type="entry name" value="EIF3F/CSN6-like_C"/>
</dbReference>
<evidence type="ECO:0000259" key="5">
    <source>
        <dbReference type="PROSITE" id="PS50249"/>
    </source>
</evidence>
<dbReference type="STRING" id="1257118.L8H161"/>
<dbReference type="GO" id="GO:0008237">
    <property type="term" value="F:metallopeptidase activity"/>
    <property type="evidence" value="ECO:0007669"/>
    <property type="project" value="InterPro"/>
</dbReference>
<sequence>METQPAQQSTKSGTVVDATALFALTAKCKLHPVVVFSILDHFSRRNENQERVVGTLLGVNNDGVIEIKNSYPVLHNESGALIGIDREFHRSMFDLNQKANRGEVIVGWYTTGSKVPDSAAAIHDFFWREVGAPPVVLLVDTGLTNAKLDVSAFVGPSPSALAAAAAAGSSGDAAPAAPATPAKPTLSLSTVQLEFSAPKPERLGLAALSSTEGLRGTVGEEGALLDDLDSVERSMGKLIGLLDEVTAYVQRVIEGKETPNVEVGRLLYDTLYSLPKVDAEQFETLFSKQIQDLVMIVYLSKLTRTHLTLNEKLQSLVQ</sequence>
<dbReference type="HAMAP" id="MF_03005">
    <property type="entry name" value="eIF3f"/>
    <property type="match status" value="1"/>
</dbReference>
<dbReference type="GO" id="GO:0003743">
    <property type="term" value="F:translation initiation factor activity"/>
    <property type="evidence" value="ECO:0007669"/>
    <property type="project" value="UniProtKB-UniRule"/>
</dbReference>
<proteinExistence type="inferred from homology"/>
<dbReference type="GO" id="GO:0000502">
    <property type="term" value="C:proteasome complex"/>
    <property type="evidence" value="ECO:0007669"/>
    <property type="project" value="UniProtKB-KW"/>
</dbReference>
<dbReference type="EMBL" id="KB007952">
    <property type="protein sequence ID" value="ELR18503.1"/>
    <property type="molecule type" value="Genomic_DNA"/>
</dbReference>
<dbReference type="PROSITE" id="PS50249">
    <property type="entry name" value="MPN"/>
    <property type="match status" value="1"/>
</dbReference>
<name>L8H161_ACACF</name>
<dbReference type="AlphaFoldDB" id="L8H161"/>
<dbReference type="InterPro" id="IPR000555">
    <property type="entry name" value="JAMM/MPN+_dom"/>
</dbReference>
<dbReference type="CDD" id="cd08064">
    <property type="entry name" value="MPN_eIF3f"/>
    <property type="match status" value="1"/>
</dbReference>
<dbReference type="Gene3D" id="3.40.140.10">
    <property type="entry name" value="Cytidine Deaminase, domain 2"/>
    <property type="match status" value="1"/>
</dbReference>
<dbReference type="Proteomes" id="UP000011083">
    <property type="component" value="Unassembled WGS sequence"/>
</dbReference>
<evidence type="ECO:0000256" key="3">
    <source>
        <dbReference type="ARBA" id="ARBA00022917"/>
    </source>
</evidence>
<dbReference type="RefSeq" id="XP_004340542.1">
    <property type="nucleotide sequence ID" value="XM_004340494.1"/>
</dbReference>
<dbReference type="KEGG" id="acan:ACA1_045340"/>
<reference evidence="6 7" key="1">
    <citation type="journal article" date="2013" name="Genome Biol.">
        <title>Genome of Acanthamoeba castellanii highlights extensive lateral gene transfer and early evolution of tyrosine kinase signaling.</title>
        <authorList>
            <person name="Clarke M."/>
            <person name="Lohan A.J."/>
            <person name="Liu B."/>
            <person name="Lagkouvardos I."/>
            <person name="Roy S."/>
            <person name="Zafar N."/>
            <person name="Bertelli C."/>
            <person name="Schilde C."/>
            <person name="Kianianmomeni A."/>
            <person name="Burglin T.R."/>
            <person name="Frech C."/>
            <person name="Turcotte B."/>
            <person name="Kopec K.O."/>
            <person name="Synnott J.M."/>
            <person name="Choo C."/>
            <person name="Paponov I."/>
            <person name="Finkler A."/>
            <person name="Soon Heng Tan C."/>
            <person name="Hutchins A.P."/>
            <person name="Weinmeier T."/>
            <person name="Rattei T."/>
            <person name="Chu J.S."/>
            <person name="Gimenez G."/>
            <person name="Irimia M."/>
            <person name="Rigden D.J."/>
            <person name="Fitzpatrick D.A."/>
            <person name="Lorenzo-Morales J."/>
            <person name="Bateman A."/>
            <person name="Chiu C.H."/>
            <person name="Tang P."/>
            <person name="Hegemann P."/>
            <person name="Fromm H."/>
            <person name="Raoult D."/>
            <person name="Greub G."/>
            <person name="Miranda-Saavedra D."/>
            <person name="Chen N."/>
            <person name="Nash P."/>
            <person name="Ginger M.L."/>
            <person name="Horn M."/>
            <person name="Schaap P."/>
            <person name="Caler L."/>
            <person name="Loftus B."/>
        </authorList>
    </citation>
    <scope>NUCLEOTIDE SEQUENCE [LARGE SCALE GENOMIC DNA]</scope>
    <source>
        <strain evidence="6 7">Neff</strain>
    </source>
</reference>
<dbReference type="VEuPathDB" id="AmoebaDB:ACA1_045340"/>
<keyword evidence="2 4" id="KW-0396">Initiation factor</keyword>
<organism evidence="6 7">
    <name type="scientific">Acanthamoeba castellanii (strain ATCC 30010 / Neff)</name>
    <dbReference type="NCBI Taxonomy" id="1257118"/>
    <lineage>
        <taxon>Eukaryota</taxon>
        <taxon>Amoebozoa</taxon>
        <taxon>Discosea</taxon>
        <taxon>Longamoebia</taxon>
        <taxon>Centramoebida</taxon>
        <taxon>Acanthamoebidae</taxon>
        <taxon>Acanthamoeba</taxon>
    </lineage>
</organism>
<keyword evidence="3 4" id="KW-0648">Protein biosynthesis</keyword>
<gene>
    <name evidence="6" type="ORF">ACA1_045340</name>
</gene>
<dbReference type="GO" id="GO:0033290">
    <property type="term" value="C:eukaryotic 48S preinitiation complex"/>
    <property type="evidence" value="ECO:0007669"/>
    <property type="project" value="UniProtKB-UniRule"/>
</dbReference>
<dbReference type="InterPro" id="IPR027531">
    <property type="entry name" value="eIF3f"/>
</dbReference>
<dbReference type="InterPro" id="IPR037518">
    <property type="entry name" value="MPN"/>
</dbReference>
<dbReference type="GeneID" id="14919275"/>
<accession>L8H161</accession>
<dbReference type="GO" id="GO:0001732">
    <property type="term" value="P:formation of cytoplasmic translation initiation complex"/>
    <property type="evidence" value="ECO:0007669"/>
    <property type="project" value="UniProtKB-UniRule"/>
</dbReference>
<keyword evidence="6" id="KW-0647">Proteasome</keyword>
<keyword evidence="1 4" id="KW-0963">Cytoplasm</keyword>
<feature type="domain" description="MPN" evidence="5">
    <location>
        <begin position="28"/>
        <end position="159"/>
    </location>
</feature>
<evidence type="ECO:0000313" key="7">
    <source>
        <dbReference type="Proteomes" id="UP000011083"/>
    </source>
</evidence>
<dbReference type="GO" id="GO:0071541">
    <property type="term" value="C:eukaryotic translation initiation factor 3 complex, eIF3m"/>
    <property type="evidence" value="ECO:0007669"/>
    <property type="project" value="TreeGrafter"/>
</dbReference>
<evidence type="ECO:0000256" key="1">
    <source>
        <dbReference type="ARBA" id="ARBA00022490"/>
    </source>
</evidence>
<comment type="subcellular location">
    <subcellularLocation>
        <location evidence="4">Cytoplasm</location>
    </subcellularLocation>
</comment>
<dbReference type="OrthoDB" id="25498at2759"/>
<dbReference type="PANTHER" id="PTHR10540">
    <property type="entry name" value="EUKARYOTIC TRANSLATION INITIATION FACTOR 3 SUBUNIT F-RELATED"/>
    <property type="match status" value="1"/>
</dbReference>
<dbReference type="OMA" id="EYFVHFH"/>
<dbReference type="Pfam" id="PF01398">
    <property type="entry name" value="JAB"/>
    <property type="match status" value="1"/>
</dbReference>
<evidence type="ECO:0000256" key="2">
    <source>
        <dbReference type="ARBA" id="ARBA00022540"/>
    </source>
</evidence>
<evidence type="ECO:0000256" key="4">
    <source>
        <dbReference type="HAMAP-Rule" id="MF_03005"/>
    </source>
</evidence>
<evidence type="ECO:0000313" key="6">
    <source>
        <dbReference type="EMBL" id="ELR18503.1"/>
    </source>
</evidence>
<dbReference type="Pfam" id="PF13012">
    <property type="entry name" value="MitMem_reg"/>
    <property type="match status" value="1"/>
</dbReference>
<keyword evidence="7" id="KW-1185">Reference proteome</keyword>